<dbReference type="GO" id="GO:0061630">
    <property type="term" value="F:ubiquitin protein ligase activity"/>
    <property type="evidence" value="ECO:0007669"/>
    <property type="project" value="UniProtKB-UniRule"/>
</dbReference>
<dbReference type="GO" id="GO:0071596">
    <property type="term" value="P:ubiquitin-dependent protein catabolic process via the N-end rule pathway"/>
    <property type="evidence" value="ECO:0007669"/>
    <property type="project" value="UniProtKB-UniRule"/>
</dbReference>
<dbReference type="GO" id="GO:0008270">
    <property type="term" value="F:zinc ion binding"/>
    <property type="evidence" value="ECO:0007669"/>
    <property type="project" value="UniProtKB-UniRule"/>
</dbReference>
<gene>
    <name evidence="4" type="ORF">PHYBLDRAFT_103224</name>
</gene>
<reference evidence="5" key="1">
    <citation type="submission" date="2015-06" db="EMBL/GenBank/DDBJ databases">
        <title>Expansion of signal transduction pathways in fungi by whole-genome duplication.</title>
        <authorList>
            <consortium name="DOE Joint Genome Institute"/>
            <person name="Corrochano L.M."/>
            <person name="Kuo A."/>
            <person name="Marcet-Houben M."/>
            <person name="Polaino S."/>
            <person name="Salamov A."/>
            <person name="Villalobos J.M."/>
            <person name="Alvarez M.I."/>
            <person name="Avalos J."/>
            <person name="Benito E.P."/>
            <person name="Benoit I."/>
            <person name="Burger G."/>
            <person name="Camino L.P."/>
            <person name="Canovas D."/>
            <person name="Cerda-Olmedo E."/>
            <person name="Cheng J.-F."/>
            <person name="Dominguez A."/>
            <person name="Elias M."/>
            <person name="Eslava A.P."/>
            <person name="Glaser F."/>
            <person name="Grimwood J."/>
            <person name="Gutierrez G."/>
            <person name="Heitman J."/>
            <person name="Henrissat B."/>
            <person name="Iturriaga E.A."/>
            <person name="Lang B.F."/>
            <person name="Lavin J.L."/>
            <person name="Lee S."/>
            <person name="Li W."/>
            <person name="Lindquist E."/>
            <person name="Lopez-Garcia S."/>
            <person name="Luque E.M."/>
            <person name="Marcos A.T."/>
            <person name="Martin J."/>
            <person name="McCluskey K."/>
            <person name="Medina H.R."/>
            <person name="Miralles-Duran A."/>
            <person name="Miyazaki A."/>
            <person name="Munoz-Torres E."/>
            <person name="Oguiza J.A."/>
            <person name="Ohm R."/>
            <person name="Olmedo M."/>
            <person name="Orejas M."/>
            <person name="Ortiz-Castellanos L."/>
            <person name="Pisabarro A.G."/>
            <person name="Rodriguez-Romero J."/>
            <person name="Ruiz-Herrera J."/>
            <person name="Ruiz-Vazquez R."/>
            <person name="Sanz C."/>
            <person name="Schackwitz W."/>
            <person name="Schmutz J."/>
            <person name="Shahriari M."/>
            <person name="Shelest E."/>
            <person name="Silva-Franco F."/>
            <person name="Soanes D."/>
            <person name="Syed K."/>
            <person name="Tagua V.G."/>
            <person name="Talbot N.J."/>
            <person name="Thon M."/>
            <person name="De vries R.P."/>
            <person name="Wiebenga A."/>
            <person name="Yadav J.S."/>
            <person name="Braun E.L."/>
            <person name="Baker S."/>
            <person name="Garre V."/>
            <person name="Horwitz B."/>
            <person name="Torres-Martinez S."/>
            <person name="Idnurm A."/>
            <person name="Herrera-Estrella A."/>
            <person name="Gabaldon T."/>
            <person name="Grigoriev I.V."/>
        </authorList>
    </citation>
    <scope>NUCLEOTIDE SEQUENCE [LARGE SCALE GENOMIC DNA]</scope>
    <source>
        <strain evidence="5">NRRL 1555(-)</strain>
    </source>
</reference>
<comment type="function">
    <text evidence="2">Ubiquitin ligase protein which is a component of the N-end rule pathway. Recognizes and binds to proteins bearing specific N-terminal residues that are destabilizing according to the N-end rule, leading to their ubiquitination and subsequent degradation.</text>
</comment>
<keyword evidence="2" id="KW-0863">Zinc-finger</keyword>
<dbReference type="EC" id="2.3.2.27" evidence="2"/>
<dbReference type="InterPro" id="IPR014719">
    <property type="entry name" value="Ribosomal_bL12_C/ClpS-like"/>
</dbReference>
<proteinExistence type="inferred from homology"/>
<dbReference type="InterPro" id="IPR003769">
    <property type="entry name" value="ClpS_core"/>
</dbReference>
<keyword evidence="2" id="KW-0833">Ubl conjugation pathway</keyword>
<name>A0A162TQT1_PHYB8</name>
<dbReference type="InterPro" id="IPR039164">
    <property type="entry name" value="UBR1-like"/>
</dbReference>
<organism evidence="4 5">
    <name type="scientific">Phycomyces blakesleeanus (strain ATCC 8743b / DSM 1359 / FGSC 10004 / NBRC 33097 / NRRL 1555)</name>
    <dbReference type="NCBI Taxonomy" id="763407"/>
    <lineage>
        <taxon>Eukaryota</taxon>
        <taxon>Fungi</taxon>
        <taxon>Fungi incertae sedis</taxon>
        <taxon>Mucoromycota</taxon>
        <taxon>Mucoromycotina</taxon>
        <taxon>Mucoromycetes</taxon>
        <taxon>Mucorales</taxon>
        <taxon>Phycomycetaceae</taxon>
        <taxon>Phycomyces</taxon>
    </lineage>
</organism>
<protein>
    <recommendedName>
        <fullName evidence="2">E3 ubiquitin-protein ligase</fullName>
        <ecNumber evidence="2">2.3.2.27</ecNumber>
    </recommendedName>
</protein>
<dbReference type="RefSeq" id="XP_018287103.1">
    <property type="nucleotide sequence ID" value="XM_018427759.1"/>
</dbReference>
<keyword evidence="2" id="KW-0479">Metal-binding</keyword>
<feature type="non-terminal residue" evidence="4">
    <location>
        <position position="1"/>
    </location>
</feature>
<dbReference type="AlphaFoldDB" id="A0A162TQT1"/>
<dbReference type="InParanoid" id="A0A162TQT1"/>
<feature type="domain" description="Adaptor protein ClpS core" evidence="3">
    <location>
        <begin position="55"/>
        <end position="119"/>
    </location>
</feature>
<comment type="pathway">
    <text evidence="1 2">Protein modification; protein ubiquitination.</text>
</comment>
<dbReference type="OrthoDB" id="26387at2759"/>
<keyword evidence="2" id="KW-0808">Transferase</keyword>
<keyword evidence="2" id="KW-0862">Zinc</keyword>
<dbReference type="EMBL" id="KV440993">
    <property type="protein sequence ID" value="OAD69063.1"/>
    <property type="molecule type" value="Genomic_DNA"/>
</dbReference>
<evidence type="ECO:0000313" key="4">
    <source>
        <dbReference type="EMBL" id="OAD69063.1"/>
    </source>
</evidence>
<dbReference type="PANTHER" id="PTHR21497">
    <property type="entry name" value="UBIQUITIN LIGASE E3 ALPHA-RELATED"/>
    <property type="match status" value="1"/>
</dbReference>
<feature type="non-terminal residue" evidence="4">
    <location>
        <position position="149"/>
    </location>
</feature>
<comment type="similarity">
    <text evidence="2">Belongs to the E3 ubiquitin-protein ligase UBR1-like family.</text>
</comment>
<dbReference type="GO" id="GO:0000151">
    <property type="term" value="C:ubiquitin ligase complex"/>
    <property type="evidence" value="ECO:0007669"/>
    <property type="project" value="TreeGrafter"/>
</dbReference>
<dbReference type="GO" id="GO:0016567">
    <property type="term" value="P:protein ubiquitination"/>
    <property type="evidence" value="ECO:0007669"/>
    <property type="project" value="UniProtKB-UniRule"/>
</dbReference>
<evidence type="ECO:0000256" key="2">
    <source>
        <dbReference type="RuleBase" id="RU366018"/>
    </source>
</evidence>
<dbReference type="Gene3D" id="3.30.1390.10">
    <property type="match status" value="1"/>
</dbReference>
<dbReference type="Pfam" id="PF02617">
    <property type="entry name" value="ClpS"/>
    <property type="match status" value="1"/>
</dbReference>
<accession>A0A162TQT1</accession>
<evidence type="ECO:0000259" key="3">
    <source>
        <dbReference type="Pfam" id="PF02617"/>
    </source>
</evidence>
<dbReference type="GeneID" id="28988665"/>
<dbReference type="PANTHER" id="PTHR21497:SF24">
    <property type="entry name" value="E3 UBIQUITIN-PROTEIN LIGASE UBR1"/>
    <property type="match status" value="1"/>
</dbReference>
<dbReference type="Proteomes" id="UP000077315">
    <property type="component" value="Unassembled WGS sequence"/>
</dbReference>
<dbReference type="STRING" id="763407.A0A162TQT1"/>
<evidence type="ECO:0000256" key="1">
    <source>
        <dbReference type="ARBA" id="ARBA00004906"/>
    </source>
</evidence>
<evidence type="ECO:0000313" key="5">
    <source>
        <dbReference type="Proteomes" id="UP000077315"/>
    </source>
</evidence>
<comment type="catalytic activity">
    <reaction evidence="2">
        <text>S-ubiquitinyl-[E2 ubiquitin-conjugating enzyme]-L-cysteine + [acceptor protein]-L-lysine = [E2 ubiquitin-conjugating enzyme]-L-cysteine + N(6)-ubiquitinyl-[acceptor protein]-L-lysine.</text>
        <dbReference type="EC" id="2.3.2.27"/>
    </reaction>
</comment>
<dbReference type="SUPFAM" id="SSF54736">
    <property type="entry name" value="ClpS-like"/>
    <property type="match status" value="1"/>
</dbReference>
<dbReference type="VEuPathDB" id="FungiDB:PHYBLDRAFT_103224"/>
<keyword evidence="5" id="KW-1185">Reference proteome</keyword>
<sequence>LIKSIKQTIEVVLDYILETFATSPEDVSPGKKENIIRDCRDSHKAHHIPYNAANTSYVCMLWNDEQHSFDEVINVVSSAIQCSKEHAMRVAEEVDTYGRHLVFSSNDLDEAIKVADQIYEIKLAVTIRSVQTSVREEISGLLLDWLKDL</sequence>
<dbReference type="GO" id="GO:0005737">
    <property type="term" value="C:cytoplasm"/>
    <property type="evidence" value="ECO:0007669"/>
    <property type="project" value="TreeGrafter"/>
</dbReference>